<reference evidence="8" key="1">
    <citation type="submission" date="2017-06" db="EMBL/GenBank/DDBJ databases">
        <authorList>
            <person name="Varghese N."/>
            <person name="Submissions S."/>
        </authorList>
    </citation>
    <scope>NUCLEOTIDE SEQUENCE [LARGE SCALE GENOMIC DNA]</scope>
    <source>
        <strain evidence="8">DSM 22348</strain>
    </source>
</reference>
<dbReference type="AlphaFoldDB" id="A0A239LUL3"/>
<sequence>MRIPFLPATLASAVGLAAAVGLVPAQAASVDPARPNILLVVADDMGYGDLGSFGSEIDTPNLDSLAASGVQLTNFQAMPACSPTRAALLTGADPHQVGLGNMAEETAPNQEGKKGYEGYLNDRAVTIASLLRDAGYDTYLAGKWHLGSSAQTGPDQRGFEHSFSLLSGGASHYPDMKPAYAPTPDAKAPYAEDGKRLDKLPADFGYSSQYYADRMIDYIAADKDSGRPFFGMLAFTAPHWPLQAPDAAIEKYRGRYDAGYDVLLDARLKKQKELGIIPADAEAAARSPKGKAWDSLSPQERQREARAMEIYAAMIDQMDANSGRVFDYLRKNGLYDNTIVIFISDNGAEGHDLDETWPADLFPKIRKVIDETNDFSYEHMGKPGSYTFLGPNWSRVAAPTLSLFKGFPTEGGTRTAGIVRIPGVDAHGKQLDQLVSVKDFAPTLLELAGVKHPGEQYKGREVVAMTGTSFLPLLKGARAAERTTGGELFGKRFVRKGDWKLVHMPKPWGNGEWQLFDLGHDLAERHDLSAQQPQKVAELKQAWDDYARTNQVILPDQVSGY</sequence>
<dbReference type="SUPFAM" id="SSF53649">
    <property type="entry name" value="Alkaline phosphatase-like"/>
    <property type="match status" value="1"/>
</dbReference>
<dbReference type="PANTHER" id="PTHR42693:SF33">
    <property type="entry name" value="ARYLSULFATASE"/>
    <property type="match status" value="1"/>
</dbReference>
<evidence type="ECO:0000256" key="3">
    <source>
        <dbReference type="ARBA" id="ARBA00022801"/>
    </source>
</evidence>
<evidence type="ECO:0000313" key="7">
    <source>
        <dbReference type="EMBL" id="SNT34141.1"/>
    </source>
</evidence>
<dbReference type="PANTHER" id="PTHR42693">
    <property type="entry name" value="ARYLSULFATASE FAMILY MEMBER"/>
    <property type="match status" value="1"/>
</dbReference>
<keyword evidence="5" id="KW-0732">Signal</keyword>
<evidence type="ECO:0000256" key="1">
    <source>
        <dbReference type="ARBA" id="ARBA00008779"/>
    </source>
</evidence>
<keyword evidence="8" id="KW-1185">Reference proteome</keyword>
<evidence type="ECO:0000313" key="8">
    <source>
        <dbReference type="Proteomes" id="UP000198407"/>
    </source>
</evidence>
<dbReference type="CDD" id="cd16025">
    <property type="entry name" value="PAS_like"/>
    <property type="match status" value="1"/>
</dbReference>
<keyword evidence="4" id="KW-0106">Calcium</keyword>
<evidence type="ECO:0000256" key="5">
    <source>
        <dbReference type="SAM" id="SignalP"/>
    </source>
</evidence>
<dbReference type="EMBL" id="FZOL01000044">
    <property type="protein sequence ID" value="SNT34141.1"/>
    <property type="molecule type" value="Genomic_DNA"/>
</dbReference>
<dbReference type="GO" id="GO:0046872">
    <property type="term" value="F:metal ion binding"/>
    <property type="evidence" value="ECO:0007669"/>
    <property type="project" value="UniProtKB-KW"/>
</dbReference>
<dbReference type="Gene3D" id="3.30.1120.10">
    <property type="match status" value="1"/>
</dbReference>
<dbReference type="STRING" id="1215104.GCA_000730585_00387"/>
<feature type="signal peptide" evidence="5">
    <location>
        <begin position="1"/>
        <end position="27"/>
    </location>
</feature>
<evidence type="ECO:0000256" key="2">
    <source>
        <dbReference type="ARBA" id="ARBA00022723"/>
    </source>
</evidence>
<dbReference type="Proteomes" id="UP000198407">
    <property type="component" value="Unassembled WGS sequence"/>
</dbReference>
<dbReference type="Pfam" id="PF00884">
    <property type="entry name" value="Sulfatase"/>
    <property type="match status" value="1"/>
</dbReference>
<name>A0A239LUL3_9PSED</name>
<keyword evidence="2" id="KW-0479">Metal-binding</keyword>
<keyword evidence="3" id="KW-0378">Hydrolase</keyword>
<proteinExistence type="inferred from homology"/>
<evidence type="ECO:0000256" key="4">
    <source>
        <dbReference type="ARBA" id="ARBA00022837"/>
    </source>
</evidence>
<dbReference type="RefSeq" id="WP_042129941.1">
    <property type="nucleotide sequence ID" value="NZ_FZOL01000044.1"/>
</dbReference>
<gene>
    <name evidence="7" type="ORF">SAMN05444352_1444</name>
</gene>
<feature type="chain" id="PRO_5011284250" evidence="5">
    <location>
        <begin position="28"/>
        <end position="561"/>
    </location>
</feature>
<dbReference type="InterPro" id="IPR017850">
    <property type="entry name" value="Alkaline_phosphatase_core_sf"/>
</dbReference>
<dbReference type="InterPro" id="IPR000917">
    <property type="entry name" value="Sulfatase_N"/>
</dbReference>
<dbReference type="GO" id="GO:0004065">
    <property type="term" value="F:arylsulfatase activity"/>
    <property type="evidence" value="ECO:0007669"/>
    <property type="project" value="TreeGrafter"/>
</dbReference>
<dbReference type="InterPro" id="IPR050738">
    <property type="entry name" value="Sulfatase"/>
</dbReference>
<feature type="domain" description="Sulfatase N-terminal" evidence="6">
    <location>
        <begin position="35"/>
        <end position="450"/>
    </location>
</feature>
<evidence type="ECO:0000259" key="6">
    <source>
        <dbReference type="Pfam" id="PF00884"/>
    </source>
</evidence>
<dbReference type="Gene3D" id="3.40.720.10">
    <property type="entry name" value="Alkaline Phosphatase, subunit A"/>
    <property type="match status" value="1"/>
</dbReference>
<dbReference type="PROSITE" id="PS00149">
    <property type="entry name" value="SULFATASE_2"/>
    <property type="match status" value="1"/>
</dbReference>
<organism evidence="7 8">
    <name type="scientific">Pseudomonas japonica</name>
    <dbReference type="NCBI Taxonomy" id="256466"/>
    <lineage>
        <taxon>Bacteria</taxon>
        <taxon>Pseudomonadati</taxon>
        <taxon>Pseudomonadota</taxon>
        <taxon>Gammaproteobacteria</taxon>
        <taxon>Pseudomonadales</taxon>
        <taxon>Pseudomonadaceae</taxon>
        <taxon>Pseudomonas</taxon>
    </lineage>
</organism>
<dbReference type="OrthoDB" id="9803751at2"/>
<accession>A0A239LUL3</accession>
<protein>
    <submittedName>
        <fullName evidence="7">Arylsulfatase</fullName>
    </submittedName>
</protein>
<dbReference type="InterPro" id="IPR024607">
    <property type="entry name" value="Sulfatase_CS"/>
</dbReference>
<comment type="similarity">
    <text evidence="1">Belongs to the sulfatase family.</text>
</comment>